<feature type="transmembrane region" description="Helical" evidence="10">
    <location>
        <begin position="195"/>
        <end position="219"/>
    </location>
</feature>
<evidence type="ECO:0000256" key="2">
    <source>
        <dbReference type="ARBA" id="ARBA00022475"/>
    </source>
</evidence>
<gene>
    <name evidence="12" type="ORF">DPMN_055773</name>
</gene>
<protein>
    <recommendedName>
        <fullName evidence="11">G-protein coupled receptors family 1 profile domain-containing protein</fullName>
    </recommendedName>
</protein>
<organism evidence="12 13">
    <name type="scientific">Dreissena polymorpha</name>
    <name type="common">Zebra mussel</name>
    <name type="synonym">Mytilus polymorpha</name>
    <dbReference type="NCBI Taxonomy" id="45954"/>
    <lineage>
        <taxon>Eukaryota</taxon>
        <taxon>Metazoa</taxon>
        <taxon>Spiralia</taxon>
        <taxon>Lophotrochozoa</taxon>
        <taxon>Mollusca</taxon>
        <taxon>Bivalvia</taxon>
        <taxon>Autobranchia</taxon>
        <taxon>Heteroconchia</taxon>
        <taxon>Euheterodonta</taxon>
        <taxon>Imparidentia</taxon>
        <taxon>Neoheterodontei</taxon>
        <taxon>Myida</taxon>
        <taxon>Dreissenoidea</taxon>
        <taxon>Dreissenidae</taxon>
        <taxon>Dreissena</taxon>
    </lineage>
</organism>
<dbReference type="PROSITE" id="PS50262">
    <property type="entry name" value="G_PROTEIN_RECEP_F1_2"/>
    <property type="match status" value="1"/>
</dbReference>
<dbReference type="AlphaFoldDB" id="A0A9D4CQJ9"/>
<evidence type="ECO:0000259" key="11">
    <source>
        <dbReference type="PROSITE" id="PS50262"/>
    </source>
</evidence>
<dbReference type="EMBL" id="JAIWYP010000012">
    <property type="protein sequence ID" value="KAH3729795.1"/>
    <property type="molecule type" value="Genomic_DNA"/>
</dbReference>
<evidence type="ECO:0000256" key="10">
    <source>
        <dbReference type="SAM" id="Phobius"/>
    </source>
</evidence>
<keyword evidence="5" id="KW-0297">G-protein coupled receptor</keyword>
<feature type="transmembrane region" description="Helical" evidence="10">
    <location>
        <begin position="63"/>
        <end position="86"/>
    </location>
</feature>
<feature type="transmembrane region" description="Helical" evidence="10">
    <location>
        <begin position="262"/>
        <end position="283"/>
    </location>
</feature>
<evidence type="ECO:0000256" key="8">
    <source>
        <dbReference type="ARBA" id="ARBA00023180"/>
    </source>
</evidence>
<dbReference type="PANTHER" id="PTHR11866:SF16">
    <property type="entry name" value="PROSTAGLANDIN E2 RECEPTOR EP4 SUBTYPE-LIKE PROTEIN"/>
    <property type="match status" value="1"/>
</dbReference>
<keyword evidence="7" id="KW-0675">Receptor</keyword>
<evidence type="ECO:0000256" key="3">
    <source>
        <dbReference type="ARBA" id="ARBA00022692"/>
    </source>
</evidence>
<evidence type="ECO:0000256" key="7">
    <source>
        <dbReference type="ARBA" id="ARBA00023170"/>
    </source>
</evidence>
<dbReference type="Proteomes" id="UP000828390">
    <property type="component" value="Unassembled WGS sequence"/>
</dbReference>
<reference evidence="12" key="1">
    <citation type="journal article" date="2019" name="bioRxiv">
        <title>The Genome of the Zebra Mussel, Dreissena polymorpha: A Resource for Invasive Species Research.</title>
        <authorList>
            <person name="McCartney M.A."/>
            <person name="Auch B."/>
            <person name="Kono T."/>
            <person name="Mallez S."/>
            <person name="Zhang Y."/>
            <person name="Obille A."/>
            <person name="Becker A."/>
            <person name="Abrahante J.E."/>
            <person name="Garbe J."/>
            <person name="Badalamenti J.P."/>
            <person name="Herman A."/>
            <person name="Mangelson H."/>
            <person name="Liachko I."/>
            <person name="Sullivan S."/>
            <person name="Sone E.D."/>
            <person name="Koren S."/>
            <person name="Silverstein K.A.T."/>
            <person name="Beckman K.B."/>
            <person name="Gohl D.M."/>
        </authorList>
    </citation>
    <scope>NUCLEOTIDE SEQUENCE</scope>
    <source>
        <strain evidence="12">Duluth1</strain>
        <tissue evidence="12">Whole animal</tissue>
    </source>
</reference>
<reference evidence="12" key="2">
    <citation type="submission" date="2020-11" db="EMBL/GenBank/DDBJ databases">
        <authorList>
            <person name="McCartney M.A."/>
            <person name="Auch B."/>
            <person name="Kono T."/>
            <person name="Mallez S."/>
            <person name="Becker A."/>
            <person name="Gohl D.M."/>
            <person name="Silverstein K.A.T."/>
            <person name="Koren S."/>
            <person name="Bechman K.B."/>
            <person name="Herman A."/>
            <person name="Abrahante J.E."/>
            <person name="Garbe J."/>
        </authorList>
    </citation>
    <scope>NUCLEOTIDE SEQUENCE</scope>
    <source>
        <strain evidence="12">Duluth1</strain>
        <tissue evidence="12">Whole animal</tissue>
    </source>
</reference>
<dbReference type="GO" id="GO:0007204">
    <property type="term" value="P:positive regulation of cytosolic calcium ion concentration"/>
    <property type="evidence" value="ECO:0007669"/>
    <property type="project" value="TreeGrafter"/>
</dbReference>
<dbReference type="GO" id="GO:0005886">
    <property type="term" value="C:plasma membrane"/>
    <property type="evidence" value="ECO:0007669"/>
    <property type="project" value="UniProtKB-SubCell"/>
</dbReference>
<feature type="transmembrane region" description="Helical" evidence="10">
    <location>
        <begin position="33"/>
        <end position="56"/>
    </location>
</feature>
<keyword evidence="6 10" id="KW-0472">Membrane</keyword>
<evidence type="ECO:0000256" key="4">
    <source>
        <dbReference type="ARBA" id="ARBA00022989"/>
    </source>
</evidence>
<dbReference type="GO" id="GO:0004930">
    <property type="term" value="F:G protein-coupled receptor activity"/>
    <property type="evidence" value="ECO:0007669"/>
    <property type="project" value="UniProtKB-KW"/>
</dbReference>
<keyword evidence="13" id="KW-1185">Reference proteome</keyword>
<keyword evidence="8" id="KW-0325">Glycoprotein</keyword>
<dbReference type="Pfam" id="PF00001">
    <property type="entry name" value="7tm_1"/>
    <property type="match status" value="1"/>
</dbReference>
<dbReference type="Gene3D" id="1.20.1070.10">
    <property type="entry name" value="Rhodopsin 7-helix transmembrane proteins"/>
    <property type="match status" value="1"/>
</dbReference>
<evidence type="ECO:0000313" key="13">
    <source>
        <dbReference type="Proteomes" id="UP000828390"/>
    </source>
</evidence>
<keyword evidence="4 10" id="KW-1133">Transmembrane helix</keyword>
<comment type="caution">
    <text evidence="12">The sequence shown here is derived from an EMBL/GenBank/DDBJ whole genome shotgun (WGS) entry which is preliminary data.</text>
</comment>
<accession>A0A9D4CQJ9</accession>
<evidence type="ECO:0000313" key="12">
    <source>
        <dbReference type="EMBL" id="KAH3729795.1"/>
    </source>
</evidence>
<dbReference type="PANTHER" id="PTHR11866">
    <property type="entry name" value="G-PROTEIN COUPLED RECEPTOR FAMILY 1 MEMBER"/>
    <property type="match status" value="1"/>
</dbReference>
<proteinExistence type="predicted"/>
<dbReference type="SUPFAM" id="SSF81321">
    <property type="entry name" value="Family A G protein-coupled receptor-like"/>
    <property type="match status" value="1"/>
</dbReference>
<dbReference type="InterPro" id="IPR000276">
    <property type="entry name" value="GPCR_Rhodpsn"/>
</dbReference>
<feature type="transmembrane region" description="Helical" evidence="10">
    <location>
        <begin position="119"/>
        <end position="137"/>
    </location>
</feature>
<feature type="transmembrane region" description="Helical" evidence="10">
    <location>
        <begin position="295"/>
        <end position="313"/>
    </location>
</feature>
<evidence type="ECO:0000256" key="5">
    <source>
        <dbReference type="ARBA" id="ARBA00023040"/>
    </source>
</evidence>
<keyword evidence="3 10" id="KW-0812">Transmembrane</keyword>
<feature type="transmembrane region" description="Helical" evidence="10">
    <location>
        <begin position="92"/>
        <end position="112"/>
    </location>
</feature>
<evidence type="ECO:0000256" key="9">
    <source>
        <dbReference type="ARBA" id="ARBA00023224"/>
    </source>
</evidence>
<keyword evidence="2" id="KW-1003">Cell membrane</keyword>
<dbReference type="InterPro" id="IPR008365">
    <property type="entry name" value="Prostanoid_rcpt"/>
</dbReference>
<keyword evidence="9" id="KW-0807">Transducer</keyword>
<feature type="domain" description="G-protein coupled receptors family 1 profile" evidence="11">
    <location>
        <begin position="47"/>
        <end position="322"/>
    </location>
</feature>
<dbReference type="InterPro" id="IPR017452">
    <property type="entry name" value="GPCR_Rhodpsn_7TM"/>
</dbReference>
<name>A0A9D4CQJ9_DREPO</name>
<feature type="transmembrane region" description="Helical" evidence="10">
    <location>
        <begin position="152"/>
        <end position="174"/>
    </location>
</feature>
<evidence type="ECO:0000256" key="6">
    <source>
        <dbReference type="ARBA" id="ARBA00023136"/>
    </source>
</evidence>
<sequence>MGVMNMTNESAGMILNATTRSTSTTSQTVSWTVYFSIFLIWIPGILSNLLALYFVIRDIQKAIFPAIFLLLILVCCDLSAVIFSAGRHVLERYVTIISLPFCTFISAIHIFFRVASGFINLLMAVDRILAICLPFYYKRYITVGTWKISCLIAGFFILLYCSFPLMGLGNVISMRRGGKARCSSLGYRSVPEQRVFGMMFPLLGFVCTLAIVICNMILIRALIRMNTRVGTIGSSFEGGSSKDGPSGQSSSSASKVTPFEVVFAKLMACLALVYLVCGTPYNVSKVQKELSIRVADLFVFIITNYYITIIIQYKVNTSSLVIKQ</sequence>
<dbReference type="GO" id="GO:0007189">
    <property type="term" value="P:adenylate cyclase-activating G protein-coupled receptor signaling pathway"/>
    <property type="evidence" value="ECO:0007669"/>
    <property type="project" value="TreeGrafter"/>
</dbReference>
<evidence type="ECO:0000256" key="1">
    <source>
        <dbReference type="ARBA" id="ARBA00004651"/>
    </source>
</evidence>
<comment type="subcellular location">
    <subcellularLocation>
        <location evidence="1">Cell membrane</location>
        <topology evidence="1">Multi-pass membrane protein</topology>
    </subcellularLocation>
</comment>